<organism evidence="7 8">
    <name type="scientific">Durusdinium trenchii</name>
    <dbReference type="NCBI Taxonomy" id="1381693"/>
    <lineage>
        <taxon>Eukaryota</taxon>
        <taxon>Sar</taxon>
        <taxon>Alveolata</taxon>
        <taxon>Dinophyceae</taxon>
        <taxon>Suessiales</taxon>
        <taxon>Symbiodiniaceae</taxon>
        <taxon>Durusdinium</taxon>
    </lineage>
</organism>
<evidence type="ECO:0000256" key="2">
    <source>
        <dbReference type="ARBA" id="ARBA00007558"/>
    </source>
</evidence>
<evidence type="ECO:0000256" key="5">
    <source>
        <dbReference type="ARBA" id="ARBA00023136"/>
    </source>
</evidence>
<evidence type="ECO:0000313" key="8">
    <source>
        <dbReference type="Proteomes" id="UP001642464"/>
    </source>
</evidence>
<dbReference type="EMBL" id="CAXAMM010040997">
    <property type="protein sequence ID" value="CAK9096693.1"/>
    <property type="molecule type" value="Genomic_DNA"/>
</dbReference>
<dbReference type="Pfam" id="PF04884">
    <property type="entry name" value="UVB_sens_prot"/>
    <property type="match status" value="1"/>
</dbReference>
<evidence type="ECO:0000313" key="7">
    <source>
        <dbReference type="EMBL" id="CAK9096693.1"/>
    </source>
</evidence>
<gene>
    <name evidence="7" type="ORF">SCF082_LOCUS45385</name>
</gene>
<evidence type="ECO:0000256" key="1">
    <source>
        <dbReference type="ARBA" id="ARBA00004370"/>
    </source>
</evidence>
<name>A0ABP0R7Y5_9DINO</name>
<keyword evidence="3" id="KW-0812">Transmembrane</keyword>
<keyword evidence="4" id="KW-1133">Transmembrane helix</keyword>
<accession>A0ABP0R7Y5</accession>
<comment type="caution">
    <text evidence="7">The sequence shown here is derived from an EMBL/GenBank/DDBJ whole genome shotgun (WGS) entry which is preliminary data.</text>
</comment>
<dbReference type="InterPro" id="IPR006968">
    <property type="entry name" value="RUS_fam"/>
</dbReference>
<proteinExistence type="inferred from homology"/>
<evidence type="ECO:0000256" key="3">
    <source>
        <dbReference type="ARBA" id="ARBA00022692"/>
    </source>
</evidence>
<sequence length="353" mass="37758">MVVVLRRVASAEPEGSSRSWRSLLLPNGYPQSVSHEYLRFQCLDAVQGLSSYLRGVLTTQAIMQGLGIGSASSTSLAATSAWVYREGAGMFGGLVFAWLGGGRFDAEVKQWRFFADVCVDAALTLELLSPVLCGDDNATCFTAVVCVANVLKAMCGVAAGATRAAITSHFALVGNTADVQAKEGSQETAVSLLGMVLGLQLARVVDAHRELGFAVFVVLTVVHLVANWLAVRSLVLRDLNVGRLSAAFEAFSDGAPLSPESINARERLILPHKFSFSVGCSESAFDKESSHVSVQTEQDATDKDNLCAIAALVFSRQEQASDFVSQLLGDEKSLPQLRVPDAGWRVVEKKKTK</sequence>
<keyword evidence="8" id="KW-1185">Reference proteome</keyword>
<dbReference type="InterPro" id="IPR054549">
    <property type="entry name" value="UVB_sens_RUS_dom"/>
</dbReference>
<dbReference type="PANTHER" id="PTHR12770">
    <property type="entry name" value="RUS1 FAMILY PROTEIN C16ORF58"/>
    <property type="match status" value="1"/>
</dbReference>
<reference evidence="7 8" key="1">
    <citation type="submission" date="2024-02" db="EMBL/GenBank/DDBJ databases">
        <authorList>
            <person name="Chen Y."/>
            <person name="Shah S."/>
            <person name="Dougan E. K."/>
            <person name="Thang M."/>
            <person name="Chan C."/>
        </authorList>
    </citation>
    <scope>NUCLEOTIDE SEQUENCE [LARGE SCALE GENOMIC DNA]</scope>
</reference>
<feature type="domain" description="Protein root UVB sensitive/RUS" evidence="6">
    <location>
        <begin position="18"/>
        <end position="252"/>
    </location>
</feature>
<evidence type="ECO:0000256" key="4">
    <source>
        <dbReference type="ARBA" id="ARBA00022989"/>
    </source>
</evidence>
<comment type="similarity">
    <text evidence="2">Belongs to the RUS1 family.</text>
</comment>
<protein>
    <submittedName>
        <fullName evidence="7">Protein root UVB sensitive 3</fullName>
    </submittedName>
</protein>
<evidence type="ECO:0000259" key="6">
    <source>
        <dbReference type="Pfam" id="PF04884"/>
    </source>
</evidence>
<dbReference type="PANTHER" id="PTHR12770:SF31">
    <property type="entry name" value="RUS FAMILY MEMBER 1"/>
    <property type="match status" value="1"/>
</dbReference>
<keyword evidence="5" id="KW-0472">Membrane</keyword>
<dbReference type="Proteomes" id="UP001642464">
    <property type="component" value="Unassembled WGS sequence"/>
</dbReference>
<comment type="subcellular location">
    <subcellularLocation>
        <location evidence="1">Membrane</location>
    </subcellularLocation>
</comment>